<dbReference type="CDD" id="cd13759">
    <property type="entry name" value="TGF_beta_NODAL"/>
    <property type="match status" value="1"/>
</dbReference>
<evidence type="ECO:0000256" key="4">
    <source>
        <dbReference type="ARBA" id="ARBA00022525"/>
    </source>
</evidence>
<feature type="domain" description="TGF-beta family profile" evidence="11">
    <location>
        <begin position="1"/>
        <end position="119"/>
    </location>
</feature>
<name>A0A8C5G856_GOUWI</name>
<dbReference type="SUPFAM" id="SSF57501">
    <property type="entry name" value="Cystine-knot cytokines"/>
    <property type="match status" value="1"/>
</dbReference>
<sequence length="119" mass="13594">MPSGQAMPGGETFLGKWPCRKVDMWVDFDLFGWKEWVVGPNGYNAYRCEGPCPTPLDESFHPTNHAYMQSLLRQHHSERVPCPSCVPTRLSPLSMLYYEGGNLVLRHHEDMIVEECGCH</sequence>
<accession>A0A8C5G856</accession>
<keyword evidence="4" id="KW-0964">Secreted</keyword>
<dbReference type="GO" id="GO:0009888">
    <property type="term" value="P:tissue development"/>
    <property type="evidence" value="ECO:0007669"/>
    <property type="project" value="UniProtKB-ARBA"/>
</dbReference>
<evidence type="ECO:0000256" key="7">
    <source>
        <dbReference type="ARBA" id="ARBA00023030"/>
    </source>
</evidence>
<evidence type="ECO:0000256" key="10">
    <source>
        <dbReference type="RuleBase" id="RU000354"/>
    </source>
</evidence>
<evidence type="ECO:0000313" key="13">
    <source>
        <dbReference type="Proteomes" id="UP000694680"/>
    </source>
</evidence>
<dbReference type="Ensembl" id="ENSGWIT00000023311.1">
    <property type="protein sequence ID" value="ENSGWIP00000021248.1"/>
    <property type="gene ID" value="ENSGWIG00000011485.1"/>
</dbReference>
<dbReference type="PANTHER" id="PTHR11848:SF159">
    <property type="entry name" value="NODAL HOMOLOG"/>
    <property type="match status" value="1"/>
</dbReference>
<dbReference type="Gene3D" id="2.10.90.10">
    <property type="entry name" value="Cystine-knot cytokines"/>
    <property type="match status" value="1"/>
</dbReference>
<dbReference type="InterPro" id="IPR015615">
    <property type="entry name" value="TGF-beta-rel"/>
</dbReference>
<dbReference type="InterPro" id="IPR017948">
    <property type="entry name" value="TGFb_CS"/>
</dbReference>
<keyword evidence="3" id="KW-0217">Developmental protein</keyword>
<keyword evidence="5" id="KW-0165">Cleavage on pair of basic residues</keyword>
<evidence type="ECO:0000256" key="5">
    <source>
        <dbReference type="ARBA" id="ARBA00022685"/>
    </source>
</evidence>
<evidence type="ECO:0000259" key="11">
    <source>
        <dbReference type="PROSITE" id="PS51362"/>
    </source>
</evidence>
<evidence type="ECO:0000256" key="1">
    <source>
        <dbReference type="ARBA" id="ARBA00004613"/>
    </source>
</evidence>
<comment type="similarity">
    <text evidence="2 10">Belongs to the TGF-beta family.</text>
</comment>
<dbReference type="GO" id="GO:0005615">
    <property type="term" value="C:extracellular space"/>
    <property type="evidence" value="ECO:0007669"/>
    <property type="project" value="TreeGrafter"/>
</dbReference>
<reference evidence="12" key="3">
    <citation type="submission" date="2025-09" db="UniProtKB">
        <authorList>
            <consortium name="Ensembl"/>
        </authorList>
    </citation>
    <scope>IDENTIFICATION</scope>
</reference>
<protein>
    <recommendedName>
        <fullName evidence="11">TGF-beta family profile domain-containing protein</fullName>
    </recommendedName>
</protein>
<dbReference type="PROSITE" id="PS00250">
    <property type="entry name" value="TGF_BETA_1"/>
    <property type="match status" value="1"/>
</dbReference>
<keyword evidence="7 10" id="KW-0339">Growth factor</keyword>
<keyword evidence="6" id="KW-0732">Signal</keyword>
<dbReference type="SMART" id="SM00204">
    <property type="entry name" value="TGFB"/>
    <property type="match status" value="1"/>
</dbReference>
<evidence type="ECO:0000256" key="2">
    <source>
        <dbReference type="ARBA" id="ARBA00006656"/>
    </source>
</evidence>
<evidence type="ECO:0000256" key="8">
    <source>
        <dbReference type="ARBA" id="ARBA00023157"/>
    </source>
</evidence>
<dbReference type="PROSITE" id="PS51362">
    <property type="entry name" value="TGF_BETA_2"/>
    <property type="match status" value="1"/>
</dbReference>
<keyword evidence="9" id="KW-0325">Glycoprotein</keyword>
<evidence type="ECO:0000256" key="6">
    <source>
        <dbReference type="ARBA" id="ARBA00022729"/>
    </source>
</evidence>
<dbReference type="Proteomes" id="UP000694680">
    <property type="component" value="Chromosome 9"/>
</dbReference>
<dbReference type="InterPro" id="IPR029034">
    <property type="entry name" value="Cystine-knot_cytokine"/>
</dbReference>
<dbReference type="Pfam" id="PF00019">
    <property type="entry name" value="TGF_beta"/>
    <property type="match status" value="1"/>
</dbReference>
<comment type="subcellular location">
    <subcellularLocation>
        <location evidence="1">Secreted</location>
    </subcellularLocation>
</comment>
<dbReference type="PANTHER" id="PTHR11848">
    <property type="entry name" value="TGF-BETA FAMILY"/>
    <property type="match status" value="1"/>
</dbReference>
<dbReference type="GO" id="GO:0008083">
    <property type="term" value="F:growth factor activity"/>
    <property type="evidence" value="ECO:0007669"/>
    <property type="project" value="UniProtKB-KW"/>
</dbReference>
<dbReference type="InterPro" id="IPR001839">
    <property type="entry name" value="TGF-b_C"/>
</dbReference>
<evidence type="ECO:0000256" key="3">
    <source>
        <dbReference type="ARBA" id="ARBA00022473"/>
    </source>
</evidence>
<evidence type="ECO:0000256" key="9">
    <source>
        <dbReference type="ARBA" id="ARBA00023180"/>
    </source>
</evidence>
<reference evidence="12" key="1">
    <citation type="submission" date="2020-06" db="EMBL/GenBank/DDBJ databases">
        <authorList>
            <consortium name="Wellcome Sanger Institute Data Sharing"/>
        </authorList>
    </citation>
    <scope>NUCLEOTIDE SEQUENCE [LARGE SCALE GENOMIC DNA]</scope>
</reference>
<organism evidence="12 13">
    <name type="scientific">Gouania willdenowi</name>
    <name type="common">Blunt-snouted clingfish</name>
    <name type="synonym">Lepadogaster willdenowi</name>
    <dbReference type="NCBI Taxonomy" id="441366"/>
    <lineage>
        <taxon>Eukaryota</taxon>
        <taxon>Metazoa</taxon>
        <taxon>Chordata</taxon>
        <taxon>Craniata</taxon>
        <taxon>Vertebrata</taxon>
        <taxon>Euteleostomi</taxon>
        <taxon>Actinopterygii</taxon>
        <taxon>Neopterygii</taxon>
        <taxon>Teleostei</taxon>
        <taxon>Neoteleostei</taxon>
        <taxon>Acanthomorphata</taxon>
        <taxon>Ovalentaria</taxon>
        <taxon>Blenniimorphae</taxon>
        <taxon>Blenniiformes</taxon>
        <taxon>Gobiesocoidei</taxon>
        <taxon>Gobiesocidae</taxon>
        <taxon>Gobiesocinae</taxon>
        <taxon>Gouania</taxon>
    </lineage>
</organism>
<reference evidence="12" key="2">
    <citation type="submission" date="2025-08" db="UniProtKB">
        <authorList>
            <consortium name="Ensembl"/>
        </authorList>
    </citation>
    <scope>IDENTIFICATION</scope>
</reference>
<dbReference type="GO" id="GO:0005125">
    <property type="term" value="F:cytokine activity"/>
    <property type="evidence" value="ECO:0007669"/>
    <property type="project" value="TreeGrafter"/>
</dbReference>
<keyword evidence="8" id="KW-1015">Disulfide bond</keyword>
<evidence type="ECO:0000313" key="12">
    <source>
        <dbReference type="Ensembl" id="ENSGWIP00000021248.1"/>
    </source>
</evidence>
<keyword evidence="13" id="KW-1185">Reference proteome</keyword>
<dbReference type="AlphaFoldDB" id="A0A8C5G856"/>
<proteinExistence type="inferred from homology"/>
<dbReference type="GO" id="GO:0007369">
    <property type="term" value="P:gastrulation"/>
    <property type="evidence" value="ECO:0007669"/>
    <property type="project" value="UniProtKB-ARBA"/>
</dbReference>